<feature type="compositionally biased region" description="Basic and acidic residues" evidence="1">
    <location>
        <begin position="68"/>
        <end position="80"/>
    </location>
</feature>
<sequence>MKPQRPGEIVRVDYAGVGEAMRQDGVRKATAQRARDIATNANALARGMGINATITVREGTRNRSRGKGRPEAQVRAETTDVGERAHLLSLLEAAGRVK</sequence>
<evidence type="ECO:0000313" key="2">
    <source>
        <dbReference type="EMBL" id="QVJ00329.1"/>
    </source>
</evidence>
<feature type="region of interest" description="Disordered" evidence="1">
    <location>
        <begin position="59"/>
        <end position="80"/>
    </location>
</feature>
<accession>A0A975L6J9</accession>
<dbReference type="EMBL" id="CP074402">
    <property type="protein sequence ID" value="QVJ00329.1"/>
    <property type="molecule type" value="Genomic_DNA"/>
</dbReference>
<reference evidence="2" key="1">
    <citation type="submission" date="2021-05" db="EMBL/GenBank/DDBJ databases">
        <authorList>
            <person name="Kaiqin L."/>
            <person name="Jian G."/>
        </authorList>
    </citation>
    <scope>NUCLEOTIDE SEQUENCE</scope>
    <source>
        <strain evidence="2">HDS5</strain>
    </source>
</reference>
<dbReference type="AlphaFoldDB" id="A0A975L6J9"/>
<name>A0A975L6J9_9ACTN</name>
<evidence type="ECO:0000313" key="3">
    <source>
        <dbReference type="Proteomes" id="UP000682416"/>
    </source>
</evidence>
<gene>
    <name evidence="2" type="ORF">KGD82_16330</name>
</gene>
<organism evidence="2 3">
    <name type="scientific">Nocardiopsis eucommiae</name>
    <dbReference type="NCBI Taxonomy" id="2831970"/>
    <lineage>
        <taxon>Bacteria</taxon>
        <taxon>Bacillati</taxon>
        <taxon>Actinomycetota</taxon>
        <taxon>Actinomycetes</taxon>
        <taxon>Streptosporangiales</taxon>
        <taxon>Nocardiopsidaceae</taxon>
        <taxon>Nocardiopsis</taxon>
    </lineage>
</organism>
<keyword evidence="3" id="KW-1185">Reference proteome</keyword>
<dbReference type="Proteomes" id="UP000682416">
    <property type="component" value="Chromosome"/>
</dbReference>
<dbReference type="KEGG" id="nec:KGD82_16330"/>
<evidence type="ECO:0000256" key="1">
    <source>
        <dbReference type="SAM" id="MobiDB-lite"/>
    </source>
</evidence>
<protein>
    <submittedName>
        <fullName evidence="2">Uncharacterized protein</fullName>
    </submittedName>
</protein>
<proteinExistence type="predicted"/>